<dbReference type="AlphaFoldDB" id="A0AAC9HT94"/>
<proteinExistence type="predicted"/>
<protein>
    <submittedName>
        <fullName evidence="1">Uncharacterized protein</fullName>
    </submittedName>
</protein>
<gene>
    <name evidence="1" type="ORF">TL08_21975</name>
</gene>
<sequence length="47" mass="5208">MKSEVDAVDSPLTPVALAEESVRPVGRKRVHSIGIMVRNSYGVTWLR</sequence>
<organism evidence="1 2">
    <name type="scientific">Actinoalloteichus hymeniacidonis</name>
    <dbReference type="NCBI Taxonomy" id="340345"/>
    <lineage>
        <taxon>Bacteria</taxon>
        <taxon>Bacillati</taxon>
        <taxon>Actinomycetota</taxon>
        <taxon>Actinomycetes</taxon>
        <taxon>Pseudonocardiales</taxon>
        <taxon>Pseudonocardiaceae</taxon>
        <taxon>Actinoalloteichus</taxon>
    </lineage>
</organism>
<evidence type="ECO:0000313" key="1">
    <source>
        <dbReference type="EMBL" id="AOS65179.1"/>
    </source>
</evidence>
<name>A0AAC9HT94_9PSEU</name>
<dbReference type="KEGG" id="ahm:TL08_21975"/>
<dbReference type="Proteomes" id="UP000095210">
    <property type="component" value="Chromosome"/>
</dbReference>
<reference evidence="2" key="1">
    <citation type="submission" date="2016-03" db="EMBL/GenBank/DDBJ databases">
        <title>Complete genome sequence of the type strain Actinoalloteichus hymeniacidonis DSM 45092.</title>
        <authorList>
            <person name="Schaffert L."/>
            <person name="Albersmeier A."/>
            <person name="Winkler A."/>
            <person name="Kalinowski J."/>
            <person name="Zotchev S."/>
            <person name="Ruckert C."/>
        </authorList>
    </citation>
    <scope>NUCLEOTIDE SEQUENCE [LARGE SCALE GENOMIC DNA]</scope>
    <source>
        <strain evidence="2">HPA177(T) (DSM 45092(T))</strain>
    </source>
</reference>
<accession>A0AAC9HT94</accession>
<evidence type="ECO:0000313" key="2">
    <source>
        <dbReference type="Proteomes" id="UP000095210"/>
    </source>
</evidence>
<dbReference type="EMBL" id="CP014859">
    <property type="protein sequence ID" value="AOS65179.1"/>
    <property type="molecule type" value="Genomic_DNA"/>
</dbReference>
<keyword evidence="2" id="KW-1185">Reference proteome</keyword>